<gene>
    <name evidence="3" type="ORF">A2934_04365</name>
</gene>
<dbReference type="PANTHER" id="PTHR42680">
    <property type="entry name" value="DCTP DEAMINASE"/>
    <property type="match status" value="1"/>
</dbReference>
<name>A0A1G2L0I8_9BACT</name>
<reference evidence="3 4" key="1">
    <citation type="journal article" date="2016" name="Nat. Commun.">
        <title>Thousands of microbial genomes shed light on interconnected biogeochemical processes in an aquifer system.</title>
        <authorList>
            <person name="Anantharaman K."/>
            <person name="Brown C.T."/>
            <person name="Hug L.A."/>
            <person name="Sharon I."/>
            <person name="Castelle C.J."/>
            <person name="Probst A.J."/>
            <person name="Thomas B.C."/>
            <person name="Singh A."/>
            <person name="Wilkins M.J."/>
            <person name="Karaoz U."/>
            <person name="Brodie E.L."/>
            <person name="Williams K.H."/>
            <person name="Hubbard S.S."/>
            <person name="Banfield J.F."/>
        </authorList>
    </citation>
    <scope>NUCLEOTIDE SEQUENCE [LARGE SCALE GENOMIC DNA]</scope>
</reference>
<evidence type="ECO:0000256" key="2">
    <source>
        <dbReference type="ARBA" id="ARBA00023080"/>
    </source>
</evidence>
<dbReference type="InterPro" id="IPR033704">
    <property type="entry name" value="dUTPase_trimeric"/>
</dbReference>
<protein>
    <submittedName>
        <fullName evidence="3">Uncharacterized protein</fullName>
    </submittedName>
</protein>
<dbReference type="GO" id="GO:0006229">
    <property type="term" value="P:dUTP biosynthetic process"/>
    <property type="evidence" value="ECO:0007669"/>
    <property type="project" value="InterPro"/>
</dbReference>
<proteinExistence type="predicted"/>
<dbReference type="EMBL" id="MHQO01000059">
    <property type="protein sequence ID" value="OHA05163.1"/>
    <property type="molecule type" value="Genomic_DNA"/>
</dbReference>
<comment type="caution">
    <text evidence="3">The sequence shown here is derived from an EMBL/GenBank/DDBJ whole genome shotgun (WGS) entry which is preliminary data.</text>
</comment>
<sequence>MLLSRDAILRHLKKGTIVIDPFDDRKLKTTSYDVTLGEFYWKEKHPDGGATLHNLYDEESTRRVWSGPHTAERAGDVAERTSVALKNIKPDEKVILLRPHETILAHTQEFVGGRDICVGKMYARSSLGRNFIEVCKDAGWGDVGYFNKWTMEVTNNSQHFTIPLVVGRRIAQMVFYEVEPLKASVIDYVGEGGKYQLSQEIEEVKKSWNPHMMIPQMHKDWEVRLQ</sequence>
<dbReference type="SUPFAM" id="SSF51283">
    <property type="entry name" value="dUTPase-like"/>
    <property type="match status" value="1"/>
</dbReference>
<dbReference type="Gene3D" id="2.70.40.10">
    <property type="match status" value="1"/>
</dbReference>
<evidence type="ECO:0000313" key="3">
    <source>
        <dbReference type="EMBL" id="OHA05163.1"/>
    </source>
</evidence>
<organism evidence="3 4">
    <name type="scientific">Candidatus Sungbacteria bacterium RIFCSPLOWO2_01_FULL_47_10</name>
    <dbReference type="NCBI Taxonomy" id="1802276"/>
    <lineage>
        <taxon>Bacteria</taxon>
        <taxon>Candidatus Sungiibacteriota</taxon>
    </lineage>
</organism>
<keyword evidence="2" id="KW-0546">Nucleotide metabolism</keyword>
<keyword evidence="1" id="KW-0378">Hydrolase</keyword>
<dbReference type="PANTHER" id="PTHR42680:SF2">
    <property type="entry name" value="DCTP DEAMINASE"/>
    <property type="match status" value="1"/>
</dbReference>
<dbReference type="GO" id="GO:0008829">
    <property type="term" value="F:dCTP deaminase activity"/>
    <property type="evidence" value="ECO:0007669"/>
    <property type="project" value="InterPro"/>
</dbReference>
<dbReference type="InterPro" id="IPR011962">
    <property type="entry name" value="dCTP_deaminase"/>
</dbReference>
<dbReference type="InterPro" id="IPR036157">
    <property type="entry name" value="dUTPase-like_sf"/>
</dbReference>
<evidence type="ECO:0000256" key="1">
    <source>
        <dbReference type="ARBA" id="ARBA00022801"/>
    </source>
</evidence>
<dbReference type="CDD" id="cd07557">
    <property type="entry name" value="trimeric_dUTPase"/>
    <property type="match status" value="1"/>
</dbReference>
<dbReference type="Pfam" id="PF22769">
    <property type="entry name" value="DCD"/>
    <property type="match status" value="1"/>
</dbReference>
<accession>A0A1G2L0I8</accession>
<dbReference type="AlphaFoldDB" id="A0A1G2L0I8"/>
<dbReference type="Proteomes" id="UP000177982">
    <property type="component" value="Unassembled WGS sequence"/>
</dbReference>
<evidence type="ECO:0000313" key="4">
    <source>
        <dbReference type="Proteomes" id="UP000177982"/>
    </source>
</evidence>